<reference evidence="6" key="1">
    <citation type="submission" date="2022-03" db="EMBL/GenBank/DDBJ databases">
        <authorList>
            <person name="Sayadi A."/>
        </authorList>
    </citation>
    <scope>NUCLEOTIDE SEQUENCE</scope>
</reference>
<evidence type="ECO:0000313" key="6">
    <source>
        <dbReference type="EMBL" id="CAH2017348.1"/>
    </source>
</evidence>
<gene>
    <name evidence="6" type="ORF">ACAOBT_LOCUS35955</name>
</gene>
<dbReference type="GO" id="GO:0042054">
    <property type="term" value="F:histone methyltransferase activity"/>
    <property type="evidence" value="ECO:0007669"/>
    <property type="project" value="TreeGrafter"/>
</dbReference>
<dbReference type="InterPro" id="IPR055135">
    <property type="entry name" value="PRMT_dom"/>
</dbReference>
<organism evidence="6 7">
    <name type="scientific">Acanthoscelides obtectus</name>
    <name type="common">Bean weevil</name>
    <name type="synonym">Bruchus obtectus</name>
    <dbReference type="NCBI Taxonomy" id="200917"/>
    <lineage>
        <taxon>Eukaryota</taxon>
        <taxon>Metazoa</taxon>
        <taxon>Ecdysozoa</taxon>
        <taxon>Arthropoda</taxon>
        <taxon>Hexapoda</taxon>
        <taxon>Insecta</taxon>
        <taxon>Pterygota</taxon>
        <taxon>Neoptera</taxon>
        <taxon>Endopterygota</taxon>
        <taxon>Coleoptera</taxon>
        <taxon>Polyphaga</taxon>
        <taxon>Cucujiformia</taxon>
        <taxon>Chrysomeloidea</taxon>
        <taxon>Chrysomelidae</taxon>
        <taxon>Bruchinae</taxon>
        <taxon>Bruchini</taxon>
        <taxon>Acanthoscelides</taxon>
    </lineage>
</organism>
<dbReference type="Gene3D" id="1.25.40.10">
    <property type="entry name" value="Tetratricopeptide repeat domain"/>
    <property type="match status" value="1"/>
</dbReference>
<dbReference type="GO" id="GO:0016274">
    <property type="term" value="F:protein-arginine N-methyltransferase activity"/>
    <property type="evidence" value="ECO:0007669"/>
    <property type="project" value="InterPro"/>
</dbReference>
<keyword evidence="3 4" id="KW-0949">S-adenosyl-L-methionine</keyword>
<dbReference type="OrthoDB" id="5980806at2759"/>
<dbReference type="InterPro" id="IPR029063">
    <property type="entry name" value="SAM-dependent_MTases_sf"/>
</dbReference>
<dbReference type="Proteomes" id="UP001152888">
    <property type="component" value="Unassembled WGS sequence"/>
</dbReference>
<dbReference type="GO" id="GO:0032259">
    <property type="term" value="P:methylation"/>
    <property type="evidence" value="ECO:0007669"/>
    <property type="project" value="UniProtKB-KW"/>
</dbReference>
<feature type="domain" description="Protein arginine N-methyltransferase" evidence="5">
    <location>
        <begin position="333"/>
        <end position="440"/>
    </location>
</feature>
<dbReference type="InterPro" id="IPR011990">
    <property type="entry name" value="TPR-like_helical_dom_sf"/>
</dbReference>
<keyword evidence="1 4" id="KW-0489">Methyltransferase</keyword>
<dbReference type="GO" id="GO:0005634">
    <property type="term" value="C:nucleus"/>
    <property type="evidence" value="ECO:0007669"/>
    <property type="project" value="TreeGrafter"/>
</dbReference>
<dbReference type="SUPFAM" id="SSF48452">
    <property type="entry name" value="TPR-like"/>
    <property type="match status" value="1"/>
</dbReference>
<dbReference type="SUPFAM" id="SSF53335">
    <property type="entry name" value="S-adenosyl-L-methionine-dependent methyltransferases"/>
    <property type="match status" value="1"/>
</dbReference>
<dbReference type="PROSITE" id="PS51678">
    <property type="entry name" value="SAM_MT_PRMT"/>
    <property type="match status" value="1"/>
</dbReference>
<name>A0A9P0QCQ5_ACAOB</name>
<evidence type="ECO:0000256" key="4">
    <source>
        <dbReference type="PROSITE-ProRule" id="PRU01015"/>
    </source>
</evidence>
<evidence type="ECO:0000256" key="2">
    <source>
        <dbReference type="ARBA" id="ARBA00022679"/>
    </source>
</evidence>
<evidence type="ECO:0000259" key="5">
    <source>
        <dbReference type="Pfam" id="PF22528"/>
    </source>
</evidence>
<keyword evidence="2 4" id="KW-0808">Transferase</keyword>
<dbReference type="Gene3D" id="2.70.160.11">
    <property type="entry name" value="Hnrnp arginine n-methyltransferase1"/>
    <property type="match status" value="2"/>
</dbReference>
<dbReference type="EMBL" id="CAKOFQ010009233">
    <property type="protein sequence ID" value="CAH2017348.1"/>
    <property type="molecule type" value="Genomic_DNA"/>
</dbReference>
<accession>A0A9P0QCQ5</accession>
<keyword evidence="7" id="KW-1185">Reference proteome</keyword>
<dbReference type="InterPro" id="IPR025799">
    <property type="entry name" value="Arg_MeTrfase"/>
</dbReference>
<dbReference type="Pfam" id="PF22528">
    <property type="entry name" value="PRMT_C"/>
    <property type="match status" value="1"/>
</dbReference>
<comment type="caution">
    <text evidence="6">The sequence shown here is derived from an EMBL/GenBank/DDBJ whole genome shotgun (WGS) entry which is preliminary data.</text>
</comment>
<dbReference type="AlphaFoldDB" id="A0A9P0QCQ5"/>
<dbReference type="PANTHER" id="PTHR11006:SF60">
    <property type="entry name" value="PROTEIN ARGININE N-METHYLTRANSFERASE 9"/>
    <property type="match status" value="1"/>
</dbReference>
<dbReference type="CDD" id="cd02440">
    <property type="entry name" value="AdoMet_MTases"/>
    <property type="match status" value="1"/>
</dbReference>
<evidence type="ECO:0000256" key="3">
    <source>
        <dbReference type="ARBA" id="ARBA00022691"/>
    </source>
</evidence>
<dbReference type="PANTHER" id="PTHR11006">
    <property type="entry name" value="PROTEIN ARGININE N-METHYLTRANSFERASE"/>
    <property type="match status" value="1"/>
</dbReference>
<evidence type="ECO:0000256" key="1">
    <source>
        <dbReference type="ARBA" id="ARBA00022603"/>
    </source>
</evidence>
<evidence type="ECO:0000313" key="7">
    <source>
        <dbReference type="Proteomes" id="UP001152888"/>
    </source>
</evidence>
<dbReference type="Gene3D" id="3.40.50.150">
    <property type="entry name" value="Vaccinia Virus protein VP39"/>
    <property type="match status" value="1"/>
</dbReference>
<sequence>MSCRVPHIDTIPKKDNSSDYLKKAHHFYEQSNFPKAYKYFVQYFESLNSISDVSPEDQGIFTGVVTKIATVLEETDDVEELLKCYLQTINLFPDNYFILNSLGAYMFKLGENDIAKKYLELALESHPYFLPVKRNLLHLSWNEMPRWHFRMMNDRLRNQAYDKAITSLISKGYKNAIDIGAGCGLLSLIASKNPEASVVAIEESKTLARMCKDVLIENNVKNVVIMNCYSTDIKEPLGKCNLIVTETFDVALFGERVLESIHHALSTLKTEDDFKVVPARAKVYITGISCPQLYSKYQYLPKPSLQRLHLDNLCVSQLEWKPYEGEYLAGRNYRFVTDTQVLFEVNFSDQEQINKLLSSKYEHEVQLKCNEGVVHAFVIWFDLYLDEDTWITTNPNHENCAKCWEQAIIYIDHSKYLKEGDMLNLEVSMEDCRLSVRTLDEGPTHDCFKVSKDIVTILNDQKLVDTYISVADLFKDRQLDVMDLTPFPLVGFLLAKNGCRVFHSMRNKLDQDFFDYILRVNSISPERFVMLPEGARCIDPEFVKPNSLILHDVIDTDGYLESNFFRTDSLEPAIVLPVTALAVAMMVYAPYIDCCNKVNDSNTLGFKTAKHMNQYSGDEHPNIEDLVYEQRTERVVFTLEDGVKVMSVTAVNTGLVNAVYYWYEMYYSDKIKFSTLDSSHYKKTCYFMKETKYVTKGENLSIECHVEDSVMKITEGTGQSYSE</sequence>
<proteinExistence type="predicted"/>
<protein>
    <recommendedName>
        <fullName evidence="5">Protein arginine N-methyltransferase domain-containing protein</fullName>
    </recommendedName>
</protein>